<keyword evidence="1" id="KW-0472">Membrane</keyword>
<dbReference type="EMBL" id="JAPQKO010000005">
    <property type="protein sequence ID" value="KAJ5161266.1"/>
    <property type="molecule type" value="Genomic_DNA"/>
</dbReference>
<feature type="transmembrane region" description="Helical" evidence="1">
    <location>
        <begin position="133"/>
        <end position="158"/>
    </location>
</feature>
<accession>A0A9W9LLC5</accession>
<proteinExistence type="predicted"/>
<evidence type="ECO:0000256" key="1">
    <source>
        <dbReference type="SAM" id="Phobius"/>
    </source>
</evidence>
<reference evidence="2" key="1">
    <citation type="submission" date="2022-11" db="EMBL/GenBank/DDBJ databases">
        <authorList>
            <person name="Petersen C."/>
        </authorList>
    </citation>
    <scope>NUCLEOTIDE SEQUENCE</scope>
    <source>
        <strain evidence="2">IBT 21917</strain>
    </source>
</reference>
<evidence type="ECO:0000313" key="2">
    <source>
        <dbReference type="EMBL" id="KAJ5161266.1"/>
    </source>
</evidence>
<sequence>MLKCNSRDFYSQKQWDAYQVDKFMRSYISDNNLNNLQDFRAQAYGDFVNHDKDHCAINDPRDFQCEPPGIHDCTWDPKNATWIRGLLMTSSIVHFTTWLHKVWEAVDGAQQYVKFAVDKAVTVFHEEAAKSNWATIATISGAAIGVLTAIGVFISAILSPGTAAAIAGVVTAVSILSASEFGILAGVKGLDPGSSDALFKAGVQYTENVDQMANGVKKTYEKFYTSDNVGQKGIISLLGPGGWVTAPKGPHNLNVFNDVNSVGNITDWFERAMVGRVVSQILYDDGYYLLHIPYGTDTKYKGAVRCEDRNCKKPIGFTQEECEKRWKGDNVEWKYLTFCNQTYGPDGDPGMTVFVRPYSKGALSLGKLDDFSYDSLNFTVAEMTKSALSGQAENGYGYSFFDRDFKKDLSTNDQELESAAAMYRSLRFDEPGVFTIPVCVVKDLVYVPGVGQVMMDWEDRNLVQGEYYHTTDPCICHGGWAASSNGTKSYFTDHVSDDVKKSLKPSNCGGIKGKYRASLSNGAIYYGNPSD</sequence>
<dbReference type="Proteomes" id="UP001146351">
    <property type="component" value="Unassembled WGS sequence"/>
</dbReference>
<comment type="caution">
    <text evidence="2">The sequence shown here is derived from an EMBL/GenBank/DDBJ whole genome shotgun (WGS) entry which is preliminary data.</text>
</comment>
<reference evidence="2" key="2">
    <citation type="journal article" date="2023" name="IMA Fungus">
        <title>Comparative genomic study of the Penicillium genus elucidates a diverse pangenome and 15 lateral gene transfer events.</title>
        <authorList>
            <person name="Petersen C."/>
            <person name="Sorensen T."/>
            <person name="Nielsen M.R."/>
            <person name="Sondergaard T.E."/>
            <person name="Sorensen J.L."/>
            <person name="Fitzpatrick D.A."/>
            <person name="Frisvad J.C."/>
            <person name="Nielsen K.L."/>
        </authorList>
    </citation>
    <scope>NUCLEOTIDE SEQUENCE</scope>
    <source>
        <strain evidence="2">IBT 21917</strain>
    </source>
</reference>
<dbReference type="AlphaFoldDB" id="A0A9W9LLC5"/>
<keyword evidence="1" id="KW-1133">Transmembrane helix</keyword>
<evidence type="ECO:0000313" key="3">
    <source>
        <dbReference type="Proteomes" id="UP001146351"/>
    </source>
</evidence>
<gene>
    <name evidence="2" type="ORF">N7492_006658</name>
</gene>
<keyword evidence="3" id="KW-1185">Reference proteome</keyword>
<organism evidence="2 3">
    <name type="scientific">Penicillium capsulatum</name>
    <dbReference type="NCBI Taxonomy" id="69766"/>
    <lineage>
        <taxon>Eukaryota</taxon>
        <taxon>Fungi</taxon>
        <taxon>Dikarya</taxon>
        <taxon>Ascomycota</taxon>
        <taxon>Pezizomycotina</taxon>
        <taxon>Eurotiomycetes</taxon>
        <taxon>Eurotiomycetidae</taxon>
        <taxon>Eurotiales</taxon>
        <taxon>Aspergillaceae</taxon>
        <taxon>Penicillium</taxon>
    </lineage>
</organism>
<keyword evidence="1" id="KW-0812">Transmembrane</keyword>
<name>A0A9W9LLC5_9EURO</name>
<protein>
    <submittedName>
        <fullName evidence="2">Uncharacterized protein</fullName>
    </submittedName>
</protein>